<sequence>MDFSFLSDPRYDVLGAFWMTIQLTFWSAIGSFVLGVLLAGMRVCPVPIMRGFATAYVNIVRNIPLTVIIIMMSQVLYSQLGLMLAVREPGVNPQGFLNSQNFRLAVLGFILYTSTFVCEAVRSGINTVPPGQAEAARAIGLKFTQVLRIIVLPQAVRAVIAPLASVLIALTKNTTVASAIGVAEASLLMNTLFENEADKFLAIFIVFALGFVILTLPVGLILGWVAKKAAVRR</sequence>
<dbReference type="PROSITE" id="PS50928">
    <property type="entry name" value="ABC_TM1"/>
    <property type="match status" value="1"/>
</dbReference>
<dbReference type="NCBIfam" id="TIGR01726">
    <property type="entry name" value="HEQRo_perm_3TM"/>
    <property type="match status" value="1"/>
</dbReference>
<dbReference type="PANTHER" id="PTHR30614">
    <property type="entry name" value="MEMBRANE COMPONENT OF AMINO ACID ABC TRANSPORTER"/>
    <property type="match status" value="1"/>
</dbReference>
<keyword evidence="12" id="KW-1185">Reference proteome</keyword>
<protein>
    <submittedName>
        <fullName evidence="11">ABC transporter permease subunit</fullName>
    </submittedName>
</protein>
<feature type="transmembrane region" description="Helical" evidence="9">
    <location>
        <begin position="104"/>
        <end position="125"/>
    </location>
</feature>
<feature type="transmembrane region" description="Helical" evidence="9">
    <location>
        <begin position="62"/>
        <end position="84"/>
    </location>
</feature>
<keyword evidence="4" id="KW-1003">Cell membrane</keyword>
<keyword evidence="6" id="KW-0029">Amino-acid transport</keyword>
<keyword evidence="7 9" id="KW-1133">Transmembrane helix</keyword>
<evidence type="ECO:0000313" key="12">
    <source>
        <dbReference type="Proteomes" id="UP000460221"/>
    </source>
</evidence>
<dbReference type="AlphaFoldDB" id="A0A7K1FR52"/>
<evidence type="ECO:0000256" key="5">
    <source>
        <dbReference type="ARBA" id="ARBA00022692"/>
    </source>
</evidence>
<evidence type="ECO:0000256" key="3">
    <source>
        <dbReference type="ARBA" id="ARBA00022448"/>
    </source>
</evidence>
<accession>A0A7K1FR52</accession>
<evidence type="ECO:0000256" key="9">
    <source>
        <dbReference type="RuleBase" id="RU363032"/>
    </source>
</evidence>
<evidence type="ECO:0000256" key="1">
    <source>
        <dbReference type="ARBA" id="ARBA00004651"/>
    </source>
</evidence>
<dbReference type="InterPro" id="IPR010065">
    <property type="entry name" value="AA_ABC_transptr_permease_3TM"/>
</dbReference>
<dbReference type="RefSeq" id="WP_154770502.1">
    <property type="nucleotide sequence ID" value="NZ_WLYK01000009.1"/>
</dbReference>
<name>A0A7K1FR52_9ACTN</name>
<dbReference type="GO" id="GO:0043190">
    <property type="term" value="C:ATP-binding cassette (ABC) transporter complex"/>
    <property type="evidence" value="ECO:0007669"/>
    <property type="project" value="InterPro"/>
</dbReference>
<reference evidence="11 12" key="1">
    <citation type="submission" date="2019-11" db="EMBL/GenBank/DDBJ databases">
        <authorList>
            <person name="Jiang L.-Q."/>
        </authorList>
    </citation>
    <scope>NUCLEOTIDE SEQUENCE [LARGE SCALE GENOMIC DNA]</scope>
    <source>
        <strain evidence="11 12">YIM 132087</strain>
    </source>
</reference>
<evidence type="ECO:0000256" key="6">
    <source>
        <dbReference type="ARBA" id="ARBA00022970"/>
    </source>
</evidence>
<dbReference type="EMBL" id="WLYK01000009">
    <property type="protein sequence ID" value="MTD16550.1"/>
    <property type="molecule type" value="Genomic_DNA"/>
</dbReference>
<comment type="subcellular location">
    <subcellularLocation>
        <location evidence="1 9">Cell membrane</location>
        <topology evidence="1 9">Multi-pass membrane protein</topology>
    </subcellularLocation>
</comment>
<comment type="caution">
    <text evidence="11">The sequence shown here is derived from an EMBL/GenBank/DDBJ whole genome shotgun (WGS) entry which is preliminary data.</text>
</comment>
<evidence type="ECO:0000256" key="8">
    <source>
        <dbReference type="ARBA" id="ARBA00023136"/>
    </source>
</evidence>
<dbReference type="Gene3D" id="1.10.3720.10">
    <property type="entry name" value="MetI-like"/>
    <property type="match status" value="1"/>
</dbReference>
<evidence type="ECO:0000256" key="4">
    <source>
        <dbReference type="ARBA" id="ARBA00022475"/>
    </source>
</evidence>
<evidence type="ECO:0000256" key="2">
    <source>
        <dbReference type="ARBA" id="ARBA00010072"/>
    </source>
</evidence>
<feature type="transmembrane region" description="Helical" evidence="9">
    <location>
        <begin position="16"/>
        <end position="41"/>
    </location>
</feature>
<organism evidence="11 12">
    <name type="scientific">Nakamurella alba</name>
    <dbReference type="NCBI Taxonomy" id="2665158"/>
    <lineage>
        <taxon>Bacteria</taxon>
        <taxon>Bacillati</taxon>
        <taxon>Actinomycetota</taxon>
        <taxon>Actinomycetes</taxon>
        <taxon>Nakamurellales</taxon>
        <taxon>Nakamurellaceae</taxon>
        <taxon>Nakamurella</taxon>
    </lineage>
</organism>
<dbReference type="Pfam" id="PF00528">
    <property type="entry name" value="BPD_transp_1"/>
    <property type="match status" value="1"/>
</dbReference>
<dbReference type="InterPro" id="IPR000515">
    <property type="entry name" value="MetI-like"/>
</dbReference>
<gene>
    <name evidence="11" type="ORF">GIS00_21670</name>
</gene>
<feature type="domain" description="ABC transmembrane type-1" evidence="10">
    <location>
        <begin position="17"/>
        <end position="222"/>
    </location>
</feature>
<dbReference type="GO" id="GO:0006865">
    <property type="term" value="P:amino acid transport"/>
    <property type="evidence" value="ECO:0007669"/>
    <property type="project" value="UniProtKB-KW"/>
</dbReference>
<dbReference type="SUPFAM" id="SSF161098">
    <property type="entry name" value="MetI-like"/>
    <property type="match status" value="1"/>
</dbReference>
<evidence type="ECO:0000256" key="7">
    <source>
        <dbReference type="ARBA" id="ARBA00022989"/>
    </source>
</evidence>
<dbReference type="GO" id="GO:0022857">
    <property type="term" value="F:transmembrane transporter activity"/>
    <property type="evidence" value="ECO:0007669"/>
    <property type="project" value="InterPro"/>
</dbReference>
<keyword evidence="8 9" id="KW-0472">Membrane</keyword>
<dbReference type="InterPro" id="IPR035906">
    <property type="entry name" value="MetI-like_sf"/>
</dbReference>
<keyword evidence="3 9" id="KW-0813">Transport</keyword>
<feature type="transmembrane region" description="Helical" evidence="9">
    <location>
        <begin position="200"/>
        <end position="226"/>
    </location>
</feature>
<keyword evidence="5 9" id="KW-0812">Transmembrane</keyword>
<evidence type="ECO:0000259" key="10">
    <source>
        <dbReference type="PROSITE" id="PS50928"/>
    </source>
</evidence>
<feature type="transmembrane region" description="Helical" evidence="9">
    <location>
        <begin position="146"/>
        <end position="170"/>
    </location>
</feature>
<dbReference type="InterPro" id="IPR043429">
    <property type="entry name" value="ArtM/GltK/GlnP/TcyL/YhdX-like"/>
</dbReference>
<proteinExistence type="inferred from homology"/>
<dbReference type="PANTHER" id="PTHR30614:SF37">
    <property type="entry name" value="AMINO-ACID ABC TRANSPORTER PERMEASE PROTEIN YHDX-RELATED"/>
    <property type="match status" value="1"/>
</dbReference>
<comment type="similarity">
    <text evidence="2">Belongs to the binding-protein-dependent transport system permease family. HisMQ subfamily.</text>
</comment>
<dbReference type="Proteomes" id="UP000460221">
    <property type="component" value="Unassembled WGS sequence"/>
</dbReference>
<dbReference type="CDD" id="cd06261">
    <property type="entry name" value="TM_PBP2"/>
    <property type="match status" value="1"/>
</dbReference>
<evidence type="ECO:0000313" key="11">
    <source>
        <dbReference type="EMBL" id="MTD16550.1"/>
    </source>
</evidence>